<reference evidence="1 2" key="1">
    <citation type="submission" date="2020-05" db="EMBL/GenBank/DDBJ databases">
        <title>Hymenobacter terrestris sp. nov. and Hymenobacter lapidiphilus sp. nov., isolated from regoliths in Antarctica.</title>
        <authorList>
            <person name="Sedlacek I."/>
            <person name="Pantucek R."/>
            <person name="Zeman M."/>
            <person name="Holochova P."/>
            <person name="Kralova S."/>
            <person name="Stankova E."/>
            <person name="Sedo O."/>
            <person name="Micenkova L."/>
            <person name="Svec P."/>
            <person name="Gupta V."/>
            <person name="Sood U."/>
            <person name="Korpole U.S."/>
            <person name="Lal R."/>
        </authorList>
    </citation>
    <scope>NUCLEOTIDE SEQUENCE [LARGE SCALE GENOMIC DNA]</scope>
    <source>
        <strain evidence="1 2">P5252</strain>
    </source>
</reference>
<evidence type="ECO:0000313" key="2">
    <source>
        <dbReference type="Proteomes" id="UP000626554"/>
    </source>
</evidence>
<protein>
    <recommendedName>
        <fullName evidence="3">Bacteriocin</fullName>
    </recommendedName>
</protein>
<accession>A0ABX2Q6L4</accession>
<proteinExistence type="predicted"/>
<evidence type="ECO:0008006" key="3">
    <source>
        <dbReference type="Google" id="ProtNLM"/>
    </source>
</evidence>
<sequence>MFKNPTSRASQSLLDDDRIMLLSDNDMDKILGGFQESEPHIMPNSPYPWDKSDMWTDTLLD</sequence>
<dbReference type="EMBL" id="JABKAV010000045">
    <property type="protein sequence ID" value="NVO85877.1"/>
    <property type="molecule type" value="Genomic_DNA"/>
</dbReference>
<keyword evidence="2" id="KW-1185">Reference proteome</keyword>
<organism evidence="1 2">
    <name type="scientific">Hymenobacter terrestris</name>
    <dbReference type="NCBI Taxonomy" id="2748310"/>
    <lineage>
        <taxon>Bacteria</taxon>
        <taxon>Pseudomonadati</taxon>
        <taxon>Bacteroidota</taxon>
        <taxon>Cytophagia</taxon>
        <taxon>Cytophagales</taxon>
        <taxon>Hymenobacteraceae</taxon>
        <taxon>Hymenobacter</taxon>
    </lineage>
</organism>
<comment type="caution">
    <text evidence="1">The sequence shown here is derived from an EMBL/GenBank/DDBJ whole genome shotgun (WGS) entry which is preliminary data.</text>
</comment>
<evidence type="ECO:0000313" key="1">
    <source>
        <dbReference type="EMBL" id="NVO85877.1"/>
    </source>
</evidence>
<dbReference type="Proteomes" id="UP000626554">
    <property type="component" value="Unassembled WGS sequence"/>
</dbReference>
<dbReference type="RefSeq" id="WP_176900599.1">
    <property type="nucleotide sequence ID" value="NZ_JABKAV010000045.1"/>
</dbReference>
<gene>
    <name evidence="1" type="ORF">HW556_13390</name>
</gene>
<name>A0ABX2Q6L4_9BACT</name>